<keyword evidence="3" id="KW-1185">Reference proteome</keyword>
<sequence length="124" mass="13022">MTNRGRHLLRVLAVLLLVQWVAALQPCLRSLVDLASAQAVELCSPSGAYRTILVNRDGQEVPQVKAHAGCPLCQHADPASLPVPPVVQLGPVILVSVARPLARPGLPPAPPRGPPQQPRAPPAA</sequence>
<evidence type="ECO:0000313" key="2">
    <source>
        <dbReference type="EMBL" id="MCI0755165.1"/>
    </source>
</evidence>
<evidence type="ECO:0000256" key="1">
    <source>
        <dbReference type="SAM" id="MobiDB-lite"/>
    </source>
</evidence>
<name>A0ABS9W785_9PROT</name>
<protein>
    <submittedName>
        <fullName evidence="2">DUF2946 family protein</fullName>
    </submittedName>
</protein>
<gene>
    <name evidence="2" type="ORF">MON41_15710</name>
</gene>
<evidence type="ECO:0000313" key="3">
    <source>
        <dbReference type="Proteomes" id="UP001201985"/>
    </source>
</evidence>
<organism evidence="2 3">
    <name type="scientific">Teichococcus vastitatis</name>
    <dbReference type="NCBI Taxonomy" id="2307076"/>
    <lineage>
        <taxon>Bacteria</taxon>
        <taxon>Pseudomonadati</taxon>
        <taxon>Pseudomonadota</taxon>
        <taxon>Alphaproteobacteria</taxon>
        <taxon>Acetobacterales</taxon>
        <taxon>Roseomonadaceae</taxon>
        <taxon>Roseomonas</taxon>
    </lineage>
</organism>
<feature type="region of interest" description="Disordered" evidence="1">
    <location>
        <begin position="104"/>
        <end position="124"/>
    </location>
</feature>
<dbReference type="EMBL" id="JALBUU010000028">
    <property type="protein sequence ID" value="MCI0755165.1"/>
    <property type="molecule type" value="Genomic_DNA"/>
</dbReference>
<reference evidence="2 3" key="1">
    <citation type="submission" date="2022-03" db="EMBL/GenBank/DDBJ databases">
        <title>Complete genome analysis of Roseomonas KG 17.1 : a prolific producer of plant growth promoters.</title>
        <authorList>
            <person name="Saadouli I."/>
            <person name="Najjari A."/>
            <person name="Mosbah A."/>
            <person name="Ouzari H.I."/>
        </authorList>
    </citation>
    <scope>NUCLEOTIDE SEQUENCE [LARGE SCALE GENOMIC DNA]</scope>
    <source>
        <strain evidence="2 3">KG17-1</strain>
    </source>
</reference>
<dbReference type="RefSeq" id="WP_120008690.1">
    <property type="nucleotide sequence ID" value="NZ_JALBUU010000028.1"/>
</dbReference>
<dbReference type="InterPro" id="IPR021333">
    <property type="entry name" value="DUF2946"/>
</dbReference>
<proteinExistence type="predicted"/>
<accession>A0ABS9W785</accession>
<dbReference type="Proteomes" id="UP001201985">
    <property type="component" value="Unassembled WGS sequence"/>
</dbReference>
<dbReference type="Pfam" id="PF11162">
    <property type="entry name" value="DUF2946"/>
    <property type="match status" value="1"/>
</dbReference>
<feature type="compositionally biased region" description="Pro residues" evidence="1">
    <location>
        <begin position="105"/>
        <end position="124"/>
    </location>
</feature>
<comment type="caution">
    <text evidence="2">The sequence shown here is derived from an EMBL/GenBank/DDBJ whole genome shotgun (WGS) entry which is preliminary data.</text>
</comment>